<dbReference type="STRING" id="6205.A0A0R3WXM0"/>
<dbReference type="WBParaSite" id="TTAC_0000551001-mRNA-1">
    <property type="protein sequence ID" value="TTAC_0000551001-mRNA-1"/>
    <property type="gene ID" value="TTAC_0000551001"/>
</dbReference>
<evidence type="ECO:0000313" key="2">
    <source>
        <dbReference type="Proteomes" id="UP000274429"/>
    </source>
</evidence>
<dbReference type="EMBL" id="UYWX01007726">
    <property type="protein sequence ID" value="VDM27090.1"/>
    <property type="molecule type" value="Genomic_DNA"/>
</dbReference>
<gene>
    <name evidence="1" type="ORF">TTAC_LOCUS5495</name>
</gene>
<dbReference type="Proteomes" id="UP000274429">
    <property type="component" value="Unassembled WGS sequence"/>
</dbReference>
<dbReference type="AlphaFoldDB" id="A0A0R3WXM0"/>
<protein>
    <submittedName>
        <fullName evidence="1 3">Uncharacterized protein</fullName>
    </submittedName>
</protein>
<name>A0A0R3WXM0_HYDTA</name>
<keyword evidence="2" id="KW-1185">Reference proteome</keyword>
<evidence type="ECO:0000313" key="1">
    <source>
        <dbReference type="EMBL" id="VDM27090.1"/>
    </source>
</evidence>
<evidence type="ECO:0000313" key="3">
    <source>
        <dbReference type="WBParaSite" id="TTAC_0000551001-mRNA-1"/>
    </source>
</evidence>
<reference evidence="1 2" key="2">
    <citation type="submission" date="2018-11" db="EMBL/GenBank/DDBJ databases">
        <authorList>
            <consortium name="Pathogen Informatics"/>
        </authorList>
    </citation>
    <scope>NUCLEOTIDE SEQUENCE [LARGE SCALE GENOMIC DNA]</scope>
</reference>
<organism evidence="3">
    <name type="scientific">Hydatigena taeniaeformis</name>
    <name type="common">Feline tapeworm</name>
    <name type="synonym">Taenia taeniaeformis</name>
    <dbReference type="NCBI Taxonomy" id="6205"/>
    <lineage>
        <taxon>Eukaryota</taxon>
        <taxon>Metazoa</taxon>
        <taxon>Spiralia</taxon>
        <taxon>Lophotrochozoa</taxon>
        <taxon>Platyhelminthes</taxon>
        <taxon>Cestoda</taxon>
        <taxon>Eucestoda</taxon>
        <taxon>Cyclophyllidea</taxon>
        <taxon>Taeniidae</taxon>
        <taxon>Hydatigera</taxon>
    </lineage>
</organism>
<reference evidence="3" key="1">
    <citation type="submission" date="2017-02" db="UniProtKB">
        <authorList>
            <consortium name="WormBaseParasite"/>
        </authorList>
    </citation>
    <scope>IDENTIFICATION</scope>
</reference>
<proteinExistence type="predicted"/>
<sequence length="70" mass="7251">MDYIFCSGASLHPRQVLMPPCRATLGVAPNSDQMQSRICSATPSATAHETTFSLASKVGIVAVSATSPNA</sequence>
<accession>A0A0R3WXM0</accession>